<evidence type="ECO:0000313" key="3">
    <source>
        <dbReference type="Proteomes" id="UP001454036"/>
    </source>
</evidence>
<comment type="caution">
    <text evidence="2">The sequence shown here is derived from an EMBL/GenBank/DDBJ whole genome shotgun (WGS) entry which is preliminary data.</text>
</comment>
<feature type="region of interest" description="Disordered" evidence="1">
    <location>
        <begin position="53"/>
        <end position="76"/>
    </location>
</feature>
<dbReference type="Proteomes" id="UP001454036">
    <property type="component" value="Unassembled WGS sequence"/>
</dbReference>
<accession>A0AAV3R3A6</accession>
<evidence type="ECO:0000313" key="2">
    <source>
        <dbReference type="EMBL" id="GAA0170096.1"/>
    </source>
</evidence>
<protein>
    <submittedName>
        <fullName evidence="2">Uncharacterized protein</fullName>
    </submittedName>
</protein>
<name>A0AAV3R3A6_LITER</name>
<feature type="compositionally biased region" description="Polar residues" evidence="1">
    <location>
        <begin position="56"/>
        <end position="70"/>
    </location>
</feature>
<dbReference type="AlphaFoldDB" id="A0AAV3R3A6"/>
<gene>
    <name evidence="2" type="ORF">LIER_40888</name>
</gene>
<dbReference type="EMBL" id="BAABME010024376">
    <property type="protein sequence ID" value="GAA0170096.1"/>
    <property type="molecule type" value="Genomic_DNA"/>
</dbReference>
<evidence type="ECO:0000256" key="1">
    <source>
        <dbReference type="SAM" id="MobiDB-lite"/>
    </source>
</evidence>
<sequence>MVVCGRGKLGYLTGLRTELDEAKGRIISKEPFPSTEEAFAELRREDTRRRLMLQKHTPNTEQSAHSVTQQIEDKPE</sequence>
<organism evidence="2 3">
    <name type="scientific">Lithospermum erythrorhizon</name>
    <name type="common">Purple gromwell</name>
    <name type="synonym">Lithospermum officinale var. erythrorhizon</name>
    <dbReference type="NCBI Taxonomy" id="34254"/>
    <lineage>
        <taxon>Eukaryota</taxon>
        <taxon>Viridiplantae</taxon>
        <taxon>Streptophyta</taxon>
        <taxon>Embryophyta</taxon>
        <taxon>Tracheophyta</taxon>
        <taxon>Spermatophyta</taxon>
        <taxon>Magnoliopsida</taxon>
        <taxon>eudicotyledons</taxon>
        <taxon>Gunneridae</taxon>
        <taxon>Pentapetalae</taxon>
        <taxon>asterids</taxon>
        <taxon>lamiids</taxon>
        <taxon>Boraginales</taxon>
        <taxon>Boraginaceae</taxon>
        <taxon>Boraginoideae</taxon>
        <taxon>Lithospermeae</taxon>
        <taxon>Lithospermum</taxon>
    </lineage>
</organism>
<reference evidence="2 3" key="1">
    <citation type="submission" date="2024-01" db="EMBL/GenBank/DDBJ databases">
        <title>The complete chloroplast genome sequence of Lithospermum erythrorhizon: insights into the phylogenetic relationship among Boraginaceae species and the maternal lineages of purple gromwells.</title>
        <authorList>
            <person name="Okada T."/>
            <person name="Watanabe K."/>
        </authorList>
    </citation>
    <scope>NUCLEOTIDE SEQUENCE [LARGE SCALE GENOMIC DNA]</scope>
</reference>
<proteinExistence type="predicted"/>
<keyword evidence="3" id="KW-1185">Reference proteome</keyword>